<reference evidence="1" key="1">
    <citation type="submission" date="2021-01" db="EMBL/GenBank/DDBJ databases">
        <title>Draft genome of Pantoea agglomerans Eh 335.</title>
        <authorList>
            <person name="Emsley S.A."/>
            <person name="Oline D.K."/>
            <person name="Saw J.H."/>
            <person name="Ushijima B."/>
            <person name="Videau P."/>
            <person name="Koyack M.J."/>
        </authorList>
    </citation>
    <scope>NUCLEOTIDE SEQUENCE</scope>
    <source>
        <strain evidence="1">Eh 335</strain>
    </source>
</reference>
<dbReference type="Proteomes" id="UP000633731">
    <property type="component" value="Unassembled WGS sequence"/>
</dbReference>
<keyword evidence="2" id="KW-1185">Reference proteome</keyword>
<protein>
    <submittedName>
        <fullName evidence="1">Uncharacterized protein</fullName>
    </submittedName>
</protein>
<comment type="caution">
    <text evidence="1">The sequence shown here is derived from an EMBL/GenBank/DDBJ whole genome shotgun (WGS) entry which is preliminary data.</text>
</comment>
<dbReference type="EMBL" id="JAEOXF010000004">
    <property type="protein sequence ID" value="MBK4725527.1"/>
    <property type="molecule type" value="Genomic_DNA"/>
</dbReference>
<gene>
    <name evidence="1" type="ORF">JJL49_09840</name>
</gene>
<evidence type="ECO:0000313" key="2">
    <source>
        <dbReference type="Proteomes" id="UP000633731"/>
    </source>
</evidence>
<organism evidence="1 2">
    <name type="scientific">Enterobacter agglomerans</name>
    <name type="common">Erwinia herbicola</name>
    <name type="synonym">Pantoea agglomerans</name>
    <dbReference type="NCBI Taxonomy" id="549"/>
    <lineage>
        <taxon>Bacteria</taxon>
        <taxon>Pseudomonadati</taxon>
        <taxon>Pseudomonadota</taxon>
        <taxon>Gammaproteobacteria</taxon>
        <taxon>Enterobacterales</taxon>
        <taxon>Erwiniaceae</taxon>
        <taxon>Pantoea</taxon>
        <taxon>Pantoea agglomerans group</taxon>
    </lineage>
</organism>
<accession>A0ACC5RLK0</accession>
<proteinExistence type="predicted"/>
<sequence>MTAISSVGNLSVNTLPGATKLATTAAAVDTLQTPPLSSTTVSLGQSAAASPVYSLPRVSTAATQTDNQGTLSVKTASGAEVELTQASDGSGIEIKVNKGTLSEAERSALEKLSDGFKKAMEGLTGQPPRLELSGLTKFNSAVLTSVDLQAKVTGENKLTLAFHADTNTRSVKSTGTLGTVDISVDMSKRAILGNEGQQQRALSQYLTQFDRAQSRGEGNSTLMAMFKDAFTALNSHYDSSSPAKSRQQTLYLSVTRTDKNMLTGLADFTASVTQTPQSPNPIRLSEADTFSYQVSQTSTLSGTSDQNRNITQKQQSHLTASFHKALTSGLQLALTADRNAQNYFYTQIDDKAESTTEVQYRKGALVSATLDQLASTSTREQKYVRGELMSDTTTPEQKSTSTDLLGKLQSAWKAENPRVSFADYLRQHTLPDFGEEVLLNSDPSSL</sequence>
<evidence type="ECO:0000313" key="1">
    <source>
        <dbReference type="EMBL" id="MBK4725527.1"/>
    </source>
</evidence>
<name>A0ACC5RLK0_ENTAG</name>